<sequence length="72" mass="8731">MNKQEIATSYFKYINYLTREANKYYFPVVMGICTYKDVKKMSYKELVEVNRVANLKLNKEIYERFLSFSSMF</sequence>
<dbReference type="InterPro" id="IPR009753">
    <property type="entry name" value="DUF1322"/>
</dbReference>
<dbReference type="Proteomes" id="UP000575983">
    <property type="component" value="Unassembled WGS sequence"/>
</dbReference>
<dbReference type="Pfam" id="PF07032">
    <property type="entry name" value="DUF1322"/>
    <property type="match status" value="1"/>
</dbReference>
<organism evidence="1 2">
    <name type="scientific">Borreliella lanei</name>
    <dbReference type="NCBI Taxonomy" id="373540"/>
    <lineage>
        <taxon>Bacteria</taxon>
        <taxon>Pseudomonadati</taxon>
        <taxon>Spirochaetota</taxon>
        <taxon>Spirochaetia</taxon>
        <taxon>Spirochaetales</taxon>
        <taxon>Borreliaceae</taxon>
        <taxon>Borreliella</taxon>
    </lineage>
</organism>
<gene>
    <name evidence="1" type="ORF">HNQ06_000877</name>
</gene>
<dbReference type="EMBL" id="JACHFC010000004">
    <property type="protein sequence ID" value="MBB6208347.1"/>
    <property type="molecule type" value="Genomic_DNA"/>
</dbReference>
<dbReference type="AlphaFoldDB" id="A0A7W9ZCV9"/>
<reference evidence="1 2" key="1">
    <citation type="submission" date="2020-08" db="EMBL/GenBank/DDBJ databases">
        <title>Genomic Encyclopedia of Type Strains, Phase IV (KMG-IV): sequencing the most valuable type-strain genomes for metagenomic binning, comparative biology and taxonomic classification.</title>
        <authorList>
            <person name="Goeker M."/>
        </authorList>
    </citation>
    <scope>NUCLEOTIDE SEQUENCE [LARGE SCALE GENOMIC DNA]</scope>
    <source>
        <strain evidence="1 2">DSM 17992</strain>
    </source>
</reference>
<evidence type="ECO:0000313" key="2">
    <source>
        <dbReference type="Proteomes" id="UP000575983"/>
    </source>
</evidence>
<dbReference type="RefSeq" id="WP_184107727.1">
    <property type="nucleotide sequence ID" value="NZ_CP124053.1"/>
</dbReference>
<name>A0A7W9ZCV9_9SPIR</name>
<protein>
    <submittedName>
        <fullName evidence="1">Bifunctional DNase/RNase</fullName>
    </submittedName>
</protein>
<keyword evidence="2" id="KW-1185">Reference proteome</keyword>
<proteinExistence type="predicted"/>
<accession>A0A7W9ZCV9</accession>
<comment type="caution">
    <text evidence="1">The sequence shown here is derived from an EMBL/GenBank/DDBJ whole genome shotgun (WGS) entry which is preliminary data.</text>
</comment>
<evidence type="ECO:0000313" key="1">
    <source>
        <dbReference type="EMBL" id="MBB6208347.1"/>
    </source>
</evidence>